<evidence type="ECO:0000313" key="1">
    <source>
        <dbReference type="EMBL" id="KAF2580750.1"/>
    </source>
</evidence>
<accession>A0A8S9JDX0</accession>
<dbReference type="EMBL" id="QGKY02000089">
    <property type="protein sequence ID" value="KAF2615738.1"/>
    <property type="molecule type" value="Genomic_DNA"/>
</dbReference>
<dbReference type="Proteomes" id="UP000712281">
    <property type="component" value="Unassembled WGS sequence"/>
</dbReference>
<organism evidence="1 3">
    <name type="scientific">Brassica cretica</name>
    <name type="common">Mustard</name>
    <dbReference type="NCBI Taxonomy" id="69181"/>
    <lineage>
        <taxon>Eukaryota</taxon>
        <taxon>Viridiplantae</taxon>
        <taxon>Streptophyta</taxon>
        <taxon>Embryophyta</taxon>
        <taxon>Tracheophyta</taxon>
        <taxon>Spermatophyta</taxon>
        <taxon>Magnoliopsida</taxon>
        <taxon>eudicotyledons</taxon>
        <taxon>Gunneridae</taxon>
        <taxon>Pentapetalae</taxon>
        <taxon>rosids</taxon>
        <taxon>malvids</taxon>
        <taxon>Brassicales</taxon>
        <taxon>Brassicaceae</taxon>
        <taxon>Brassiceae</taxon>
        <taxon>Brassica</taxon>
    </lineage>
</organism>
<proteinExistence type="predicted"/>
<reference evidence="1" key="1">
    <citation type="submission" date="2019-12" db="EMBL/GenBank/DDBJ databases">
        <title>Genome sequencing and annotation of Brassica cretica.</title>
        <authorList>
            <person name="Studholme D.J."/>
            <person name="Sarris P.F."/>
        </authorList>
    </citation>
    <scope>NUCLEOTIDE SEQUENCE</scope>
    <source>
        <strain evidence="1">PFS-001/15</strain>
        <strain evidence="2">PFS-102/07</strain>
        <tissue evidence="1">Leaf</tissue>
    </source>
</reference>
<evidence type="ECO:0000313" key="2">
    <source>
        <dbReference type="EMBL" id="KAF2615738.1"/>
    </source>
</evidence>
<gene>
    <name evidence="1" type="ORF">F2Q68_00004304</name>
    <name evidence="2" type="ORF">F2Q70_00011188</name>
</gene>
<name>A0A8S9JDX0_BRACR</name>
<dbReference type="EMBL" id="QGKW02001660">
    <property type="protein sequence ID" value="KAF2580750.1"/>
    <property type="molecule type" value="Genomic_DNA"/>
</dbReference>
<protein>
    <submittedName>
        <fullName evidence="1">Uncharacterized protein</fullName>
    </submittedName>
</protein>
<sequence length="80" mass="8942">MFGFFSSQHGRHGSLSSSECVHAQNRIRDFNQENVLVRDDGRDMLSDFDLSLRCSSIQFSSIPFMAAEAVSLSGSLKRNL</sequence>
<evidence type="ECO:0000313" key="3">
    <source>
        <dbReference type="Proteomes" id="UP000712281"/>
    </source>
</evidence>
<dbReference type="AlphaFoldDB" id="A0A8S9JDX0"/>
<comment type="caution">
    <text evidence="1">The sequence shown here is derived from an EMBL/GenBank/DDBJ whole genome shotgun (WGS) entry which is preliminary data.</text>
</comment>